<feature type="transmembrane region" description="Helical" evidence="5">
    <location>
        <begin position="420"/>
        <end position="439"/>
    </location>
</feature>
<evidence type="ECO:0000259" key="6">
    <source>
        <dbReference type="PROSITE" id="PS50893"/>
    </source>
</evidence>
<feature type="transmembrane region" description="Helical" evidence="5">
    <location>
        <begin position="393"/>
        <end position="413"/>
    </location>
</feature>
<dbReference type="InterPro" id="IPR027417">
    <property type="entry name" value="P-loop_NTPase"/>
</dbReference>
<evidence type="ECO:0000313" key="8">
    <source>
        <dbReference type="Proteomes" id="UP000245119"/>
    </source>
</evidence>
<feature type="transmembrane region" description="Helical" evidence="5">
    <location>
        <begin position="355"/>
        <end position="381"/>
    </location>
</feature>
<evidence type="ECO:0000256" key="1">
    <source>
        <dbReference type="ARBA" id="ARBA00004141"/>
    </source>
</evidence>
<proteinExistence type="predicted"/>
<dbReference type="GO" id="GO:0140359">
    <property type="term" value="F:ABC-type transporter activity"/>
    <property type="evidence" value="ECO:0007669"/>
    <property type="project" value="InterPro"/>
</dbReference>
<feature type="transmembrane region" description="Helical" evidence="5">
    <location>
        <begin position="319"/>
        <end position="343"/>
    </location>
</feature>
<keyword evidence="8" id="KW-1185">Reference proteome</keyword>
<evidence type="ECO:0000256" key="3">
    <source>
        <dbReference type="ARBA" id="ARBA00022989"/>
    </source>
</evidence>
<dbReference type="Gene3D" id="3.40.50.300">
    <property type="entry name" value="P-loop containing nucleotide triphosphate hydrolases"/>
    <property type="match status" value="1"/>
</dbReference>
<evidence type="ECO:0000256" key="4">
    <source>
        <dbReference type="ARBA" id="ARBA00023136"/>
    </source>
</evidence>
<dbReference type="EMBL" id="PZQS01000001">
    <property type="protein sequence ID" value="PVD38360.1"/>
    <property type="molecule type" value="Genomic_DNA"/>
</dbReference>
<gene>
    <name evidence="7" type="ORF">C0Q70_00974</name>
</gene>
<dbReference type="AlphaFoldDB" id="A0A2T7PY84"/>
<dbReference type="InterPro" id="IPR013525">
    <property type="entry name" value="ABC2_TM"/>
</dbReference>
<comment type="subcellular location">
    <subcellularLocation>
        <location evidence="1">Membrane</location>
        <topology evidence="1">Multi-pass membrane protein</topology>
    </subcellularLocation>
</comment>
<accession>A0A2T7PY84</accession>
<dbReference type="OrthoDB" id="8061355at2759"/>
<dbReference type="Pfam" id="PF12698">
    <property type="entry name" value="ABC2_membrane_3"/>
    <property type="match status" value="1"/>
</dbReference>
<reference evidence="7 8" key="1">
    <citation type="submission" date="2018-04" db="EMBL/GenBank/DDBJ databases">
        <title>The genome of golden apple snail Pomacea canaliculata provides insight into stress tolerance and invasive adaptation.</title>
        <authorList>
            <person name="Liu C."/>
            <person name="Liu B."/>
            <person name="Ren Y."/>
            <person name="Zhang Y."/>
            <person name="Wang H."/>
            <person name="Li S."/>
            <person name="Jiang F."/>
            <person name="Yin L."/>
            <person name="Zhang G."/>
            <person name="Qian W."/>
            <person name="Fan W."/>
        </authorList>
    </citation>
    <scope>NUCLEOTIDE SEQUENCE [LARGE SCALE GENOMIC DNA]</scope>
    <source>
        <strain evidence="7">SZHN2017</strain>
        <tissue evidence="7">Muscle</tissue>
    </source>
</reference>
<dbReference type="PANTHER" id="PTHR19229">
    <property type="entry name" value="ATP-BINDING CASSETTE TRANSPORTER SUBFAMILY A ABCA"/>
    <property type="match status" value="1"/>
</dbReference>
<sequence>MVKEQDYDEERVLQMLKSHVSGVTFKRSHGKEVAYIIPHSEVSKFPKLFKSLEESKDNKTIAQSLGISSYGVSMPTLEEVFLKLEEDTEENNKTIEGSQNPSFYSSVLPLDVQEPTNVDGDSTLLDPSKITPNMQKDSGLIKLHILGSDEDPISPDHPQQSFIIVSDTFADNATSKRFETTLNSTFMVDSFLSGKVNILDVAPHFLGVNILATDSGTDSILSYTALYNDTAIHSLPAVINSVSSAILKMRDPKKQIITYSFPWPCGNKLKWDGSSFSSALMIGLAFVLVAPGFAVTIVYETQNKIRSQLRVSGVTFNMYWGTVFIFSLLIYLIPAVACLIIALATKLPSFTPAGAILSVIFLFIVFIPNALLLAFVFSFFFNKFETCMAVLPNIFTMAGMIPYMIVSLLDMLSTQNTATVLHYIFLFTDPLYTIFGGFYYIDKFYAYSLFQVEDVPTLFLFYCLCALLCFQPLLEFPLLYLLLRILDVRRNGGTVQEALPFGFSQSMRIIPPENTDKIENEDEDVANERQLVERLYESEEGRENCAAFVRQIRKEFIKQEESMPCKKSKQEQMKIAVVVAGHDVHSNLSEAFQALGYCPQHDAQWDTIRLEEHLECYAAIKGIAKKDIPLVVDYFVKNLKADDHRKKNSKELSGGTKRKLSYAMSMLGWPEIVLLDEPSTGMDPKSKRFLWCLGPTQHLKSKYGSGYLLEVKLGIGQSAASALEDRLLTLQSHLQSLFPSAVCLESFGEHAQYRIPQEEVHVLSSAFEAFENCE</sequence>
<feature type="transmembrane region" description="Helical" evidence="5">
    <location>
        <begin position="278"/>
        <end position="299"/>
    </location>
</feature>
<dbReference type="GO" id="GO:0005524">
    <property type="term" value="F:ATP binding"/>
    <property type="evidence" value="ECO:0007669"/>
    <property type="project" value="InterPro"/>
</dbReference>
<dbReference type="Proteomes" id="UP000245119">
    <property type="component" value="Linkage Group LG1"/>
</dbReference>
<dbReference type="STRING" id="400727.A0A2T7PY84"/>
<feature type="domain" description="ABC transporter" evidence="6">
    <location>
        <begin position="483"/>
        <end position="764"/>
    </location>
</feature>
<organism evidence="7 8">
    <name type="scientific">Pomacea canaliculata</name>
    <name type="common">Golden apple snail</name>
    <dbReference type="NCBI Taxonomy" id="400727"/>
    <lineage>
        <taxon>Eukaryota</taxon>
        <taxon>Metazoa</taxon>
        <taxon>Spiralia</taxon>
        <taxon>Lophotrochozoa</taxon>
        <taxon>Mollusca</taxon>
        <taxon>Gastropoda</taxon>
        <taxon>Caenogastropoda</taxon>
        <taxon>Architaenioglossa</taxon>
        <taxon>Ampullarioidea</taxon>
        <taxon>Ampullariidae</taxon>
        <taxon>Pomacea</taxon>
    </lineage>
</organism>
<feature type="transmembrane region" description="Helical" evidence="5">
    <location>
        <begin position="459"/>
        <end position="483"/>
    </location>
</feature>
<dbReference type="SUPFAM" id="SSF52540">
    <property type="entry name" value="P-loop containing nucleoside triphosphate hydrolases"/>
    <property type="match status" value="1"/>
</dbReference>
<evidence type="ECO:0000256" key="5">
    <source>
        <dbReference type="SAM" id="Phobius"/>
    </source>
</evidence>
<dbReference type="Pfam" id="PF00005">
    <property type="entry name" value="ABC_tran"/>
    <property type="match status" value="1"/>
</dbReference>
<protein>
    <recommendedName>
        <fullName evidence="6">ABC transporter domain-containing protein</fullName>
    </recommendedName>
</protein>
<keyword evidence="3 5" id="KW-1133">Transmembrane helix</keyword>
<dbReference type="InterPro" id="IPR026082">
    <property type="entry name" value="ABCA"/>
</dbReference>
<name>A0A2T7PY84_POMCA</name>
<dbReference type="GO" id="GO:0016887">
    <property type="term" value="F:ATP hydrolysis activity"/>
    <property type="evidence" value="ECO:0007669"/>
    <property type="project" value="InterPro"/>
</dbReference>
<keyword evidence="2 5" id="KW-0812">Transmembrane</keyword>
<evidence type="ECO:0000256" key="2">
    <source>
        <dbReference type="ARBA" id="ARBA00022692"/>
    </source>
</evidence>
<dbReference type="InterPro" id="IPR003439">
    <property type="entry name" value="ABC_transporter-like_ATP-bd"/>
</dbReference>
<evidence type="ECO:0000313" key="7">
    <source>
        <dbReference type="EMBL" id="PVD38360.1"/>
    </source>
</evidence>
<dbReference type="PANTHER" id="PTHR19229:SF209">
    <property type="entry name" value="ATP-BINDING CASSETTE SUB-FAMILY A MEMBER 5 ISOFORM X1"/>
    <property type="match status" value="1"/>
</dbReference>
<dbReference type="PROSITE" id="PS50893">
    <property type="entry name" value="ABC_TRANSPORTER_2"/>
    <property type="match status" value="1"/>
</dbReference>
<dbReference type="GO" id="GO:0016020">
    <property type="term" value="C:membrane"/>
    <property type="evidence" value="ECO:0007669"/>
    <property type="project" value="UniProtKB-SubCell"/>
</dbReference>
<comment type="caution">
    <text evidence="7">The sequence shown here is derived from an EMBL/GenBank/DDBJ whole genome shotgun (WGS) entry which is preliminary data.</text>
</comment>
<keyword evidence="4 5" id="KW-0472">Membrane</keyword>